<dbReference type="SMART" id="SM00052">
    <property type="entry name" value="EAL"/>
    <property type="match status" value="1"/>
</dbReference>
<reference evidence="3 4" key="1">
    <citation type="submission" date="2013-06" db="EMBL/GenBank/DDBJ databases">
        <authorList>
            <person name="Weinstock G."/>
            <person name="Sodergren E."/>
            <person name="Clifton S."/>
            <person name="Fulton L."/>
            <person name="Fulton B."/>
            <person name="Courtney L."/>
            <person name="Fronick C."/>
            <person name="Harrison M."/>
            <person name="Strong C."/>
            <person name="Farmer C."/>
            <person name="Delahaunty K."/>
            <person name="Markovic C."/>
            <person name="Hall O."/>
            <person name="Minx P."/>
            <person name="Tomlinson C."/>
            <person name="Mitreva M."/>
            <person name="Nelson J."/>
            <person name="Hou S."/>
            <person name="Wollam A."/>
            <person name="Pepin K.H."/>
            <person name="Johnson M."/>
            <person name="Bhonagiri V."/>
            <person name="Nash W.E."/>
            <person name="Warren W."/>
            <person name="Chinwalla A."/>
            <person name="Mardis E.R."/>
            <person name="Wilson R.K."/>
        </authorList>
    </citation>
    <scope>NUCLEOTIDE SEQUENCE [LARGE SCALE GENOMIC DNA]</scope>
    <source>
        <strain evidence="3 4">ATCC 51271</strain>
    </source>
</reference>
<dbReference type="SUPFAM" id="SSF55073">
    <property type="entry name" value="Nucleotide cyclase"/>
    <property type="match status" value="1"/>
</dbReference>
<name>V2Y5I7_9FIRM</name>
<dbReference type="GO" id="GO:0071111">
    <property type="term" value="F:cyclic-guanylate-specific phosphodiesterase activity"/>
    <property type="evidence" value="ECO:0007669"/>
    <property type="project" value="InterPro"/>
</dbReference>
<evidence type="ECO:0000313" key="4">
    <source>
        <dbReference type="Proteomes" id="UP000018227"/>
    </source>
</evidence>
<dbReference type="Proteomes" id="UP000018227">
    <property type="component" value="Unassembled WGS sequence"/>
</dbReference>
<keyword evidence="4" id="KW-1185">Reference proteome</keyword>
<dbReference type="InterPro" id="IPR013655">
    <property type="entry name" value="PAS_fold_3"/>
</dbReference>
<dbReference type="SMART" id="SM00267">
    <property type="entry name" value="GGDEF"/>
    <property type="match status" value="1"/>
</dbReference>
<dbReference type="InterPro" id="IPR043128">
    <property type="entry name" value="Rev_trsase/Diguanyl_cyclase"/>
</dbReference>
<dbReference type="AlphaFoldDB" id="V2Y5I7"/>
<evidence type="ECO:0000259" key="1">
    <source>
        <dbReference type="PROSITE" id="PS50883"/>
    </source>
</evidence>
<dbReference type="Gene3D" id="3.20.20.450">
    <property type="entry name" value="EAL domain"/>
    <property type="match status" value="1"/>
</dbReference>
<dbReference type="OrthoDB" id="9805474at2"/>
<proteinExistence type="predicted"/>
<dbReference type="InterPro" id="IPR035965">
    <property type="entry name" value="PAS-like_dom_sf"/>
</dbReference>
<dbReference type="PANTHER" id="PTHR33121">
    <property type="entry name" value="CYCLIC DI-GMP PHOSPHODIESTERASE PDEF"/>
    <property type="match status" value="1"/>
</dbReference>
<dbReference type="eggNOG" id="COG5001">
    <property type="taxonomic scope" value="Bacteria"/>
</dbReference>
<dbReference type="InterPro" id="IPR000160">
    <property type="entry name" value="GGDEF_dom"/>
</dbReference>
<evidence type="ECO:0000313" key="3">
    <source>
        <dbReference type="EMBL" id="ESL04198.1"/>
    </source>
</evidence>
<dbReference type="STRING" id="592026.GCWU0000282_000546"/>
<sequence length="569" mass="66624">MADIYREDPIDREEVGKYFPQIFDVFSNTAGGKYTFFINIKNDYAYWSDDTVEYFGLSGNRVFNPVKVWANKIHPLDRKMFLDNIEEVFSGRLEEHDLTYRITNRNDEYITCSCRGRVIYNDLGERLYFAGTLINHQNNVFIDPVTGLYNRTSLFSRLEELHRNKKKYYFLMTGLKHFFKVNYSYGYDFGNKILNTLADIWRDISDNNMVFRTEGTKAVMIFEMSKYTKEEVEEIYREVLDKFKKGVIVENHTVFLSFYACLYQSDNLDLDINTIYNCSIFAANKAKREEINEIFQVTDELFSGNKFLMEKLEHIRNCIPDNFKGFYLVYQPIVSAQSGELIGVETLIRWKDEAYGFVPPSEFIEWLEGDAVFYDLGNWIIRQAIRDTRKIVEKYPDMLININLAYPQLQNSNFNADLCKIMEAEGFNPKNFNLELTERCKFSNLETLKSSIAFFKSMGISSALDDFGTGYSALDLMMELQVDEIKIDKSFIKDIDEDCSRQSLLKAITVCADELGKKICVEGIETDIMADYLYNHFKVTKYQGYYFSKPLEKDNLIEWAVKNKEDFAK</sequence>
<dbReference type="SUPFAM" id="SSF55785">
    <property type="entry name" value="PYP-like sensor domain (PAS domain)"/>
    <property type="match status" value="1"/>
</dbReference>
<dbReference type="PROSITE" id="PS50887">
    <property type="entry name" value="GGDEF"/>
    <property type="match status" value="1"/>
</dbReference>
<dbReference type="Pfam" id="PF00990">
    <property type="entry name" value="GGDEF"/>
    <property type="match status" value="1"/>
</dbReference>
<dbReference type="HOGENOM" id="CLU_000445_70_50_9"/>
<gene>
    <name evidence="3" type="ORF">GCWU0000282_000546</name>
</gene>
<dbReference type="InterPro" id="IPR029787">
    <property type="entry name" value="Nucleotide_cyclase"/>
</dbReference>
<protein>
    <submittedName>
        <fullName evidence="3">Diguanylate cyclase domain protein</fullName>
    </submittedName>
</protein>
<dbReference type="Pfam" id="PF08447">
    <property type="entry name" value="PAS_3"/>
    <property type="match status" value="1"/>
</dbReference>
<dbReference type="InterPro" id="IPR050706">
    <property type="entry name" value="Cyclic-di-GMP_PDE-like"/>
</dbReference>
<dbReference type="InterPro" id="IPR035919">
    <property type="entry name" value="EAL_sf"/>
</dbReference>
<comment type="caution">
    <text evidence="3">The sequence shown here is derived from an EMBL/GenBank/DDBJ whole genome shotgun (WGS) entry which is preliminary data.</text>
</comment>
<dbReference type="CDD" id="cd01948">
    <property type="entry name" value="EAL"/>
    <property type="match status" value="1"/>
</dbReference>
<dbReference type="RefSeq" id="WP_023353438.1">
    <property type="nucleotide sequence ID" value="NZ_KI535366.1"/>
</dbReference>
<dbReference type="Gene3D" id="3.30.70.270">
    <property type="match status" value="1"/>
</dbReference>
<feature type="domain" description="EAL" evidence="1">
    <location>
        <begin position="308"/>
        <end position="564"/>
    </location>
</feature>
<dbReference type="EMBL" id="ACIL03000005">
    <property type="protein sequence ID" value="ESL04198.1"/>
    <property type="molecule type" value="Genomic_DNA"/>
</dbReference>
<dbReference type="Pfam" id="PF00563">
    <property type="entry name" value="EAL"/>
    <property type="match status" value="1"/>
</dbReference>
<feature type="domain" description="GGDEF" evidence="2">
    <location>
        <begin position="166"/>
        <end position="299"/>
    </location>
</feature>
<evidence type="ECO:0000259" key="2">
    <source>
        <dbReference type="PROSITE" id="PS50887"/>
    </source>
</evidence>
<dbReference type="Gene3D" id="3.30.450.20">
    <property type="entry name" value="PAS domain"/>
    <property type="match status" value="1"/>
</dbReference>
<dbReference type="InterPro" id="IPR001633">
    <property type="entry name" value="EAL_dom"/>
</dbReference>
<accession>V2Y5I7</accession>
<dbReference type="SUPFAM" id="SSF141868">
    <property type="entry name" value="EAL domain-like"/>
    <property type="match status" value="1"/>
</dbReference>
<dbReference type="PROSITE" id="PS50883">
    <property type="entry name" value="EAL"/>
    <property type="match status" value="1"/>
</dbReference>
<organism evidence="3 4">
    <name type="scientific">Catonella morbi ATCC 51271</name>
    <dbReference type="NCBI Taxonomy" id="592026"/>
    <lineage>
        <taxon>Bacteria</taxon>
        <taxon>Bacillati</taxon>
        <taxon>Bacillota</taxon>
        <taxon>Clostridia</taxon>
        <taxon>Lachnospirales</taxon>
        <taxon>Lachnospiraceae</taxon>
        <taxon>Catonella</taxon>
    </lineage>
</organism>
<dbReference type="PANTHER" id="PTHR33121:SF70">
    <property type="entry name" value="SIGNALING PROTEIN YKOW"/>
    <property type="match status" value="1"/>
</dbReference>